<feature type="domain" description="Heat-inducible transcription repressor HrcA C-terminal" evidence="6">
    <location>
        <begin position="104"/>
        <end position="320"/>
    </location>
</feature>
<dbReference type="InterPro" id="IPR023120">
    <property type="entry name" value="WHTH_transcript_rep_HrcA_IDD"/>
</dbReference>
<dbReference type="EMBL" id="CP147251">
    <property type="protein sequence ID" value="WYJ77626.1"/>
    <property type="molecule type" value="Genomic_DNA"/>
</dbReference>
<dbReference type="SUPFAM" id="SSF55781">
    <property type="entry name" value="GAF domain-like"/>
    <property type="match status" value="1"/>
</dbReference>
<evidence type="ECO:0000256" key="4">
    <source>
        <dbReference type="ARBA" id="ARBA00023163"/>
    </source>
</evidence>
<dbReference type="Gene3D" id="3.30.450.40">
    <property type="match status" value="1"/>
</dbReference>
<evidence type="ECO:0000313" key="9">
    <source>
        <dbReference type="Proteomes" id="UP000664701"/>
    </source>
</evidence>
<keyword evidence="1 5" id="KW-0678">Repressor</keyword>
<evidence type="ECO:0000259" key="6">
    <source>
        <dbReference type="Pfam" id="PF01628"/>
    </source>
</evidence>
<keyword evidence="9" id="KW-1185">Reference proteome</keyword>
<dbReference type="InterPro" id="IPR005104">
    <property type="entry name" value="WHTH_HrcA_DNA-bd"/>
</dbReference>
<evidence type="ECO:0000256" key="1">
    <source>
        <dbReference type="ARBA" id="ARBA00022491"/>
    </source>
</evidence>
<reference evidence="8 9" key="1">
    <citation type="submission" date="2024-03" db="EMBL/GenBank/DDBJ databases">
        <title>The Genome Sequence of Enterococcus sp. DIV2402.</title>
        <authorList>
            <consortium name="The Broad Institute Genomics Platform"/>
            <consortium name="The Broad Institute Microbial Omics Core"/>
            <consortium name="The Broad Institute Genomic Center for Infectious Diseases"/>
            <person name="Earl A."/>
            <person name="Manson A."/>
            <person name="Gilmore M."/>
            <person name="Schwartman J."/>
            <person name="Shea T."/>
            <person name="Abouelleil A."/>
            <person name="Cao P."/>
            <person name="Chapman S."/>
            <person name="Cusick C."/>
            <person name="Young S."/>
            <person name="Neafsey D."/>
            <person name="Nusbaum C."/>
            <person name="Birren B."/>
        </authorList>
    </citation>
    <scope>NUCLEOTIDE SEQUENCE [LARGE SCALE GENOMIC DNA]</scope>
    <source>
        <strain evidence="8 9">DIV2402</strain>
    </source>
</reference>
<dbReference type="Gene3D" id="3.30.390.60">
    <property type="entry name" value="Heat-inducible transcription repressor hrca homolog, domain 3"/>
    <property type="match status" value="1"/>
</dbReference>
<accession>A0ABZ2SPB4</accession>
<name>A0ABZ2SPB4_9ENTE</name>
<dbReference type="PANTHER" id="PTHR34824">
    <property type="entry name" value="HEAT-INDUCIBLE TRANSCRIPTION REPRESSOR HRCA"/>
    <property type="match status" value="1"/>
</dbReference>
<organism evidence="8 9">
    <name type="scientific">Candidatus Enterococcus lowellii</name>
    <dbReference type="NCBI Taxonomy" id="2230877"/>
    <lineage>
        <taxon>Bacteria</taxon>
        <taxon>Bacillati</taxon>
        <taxon>Bacillota</taxon>
        <taxon>Bacilli</taxon>
        <taxon>Lactobacillales</taxon>
        <taxon>Enterococcaceae</taxon>
        <taxon>Enterococcus</taxon>
    </lineage>
</organism>
<dbReference type="InterPro" id="IPR029016">
    <property type="entry name" value="GAF-like_dom_sf"/>
</dbReference>
<comment type="similarity">
    <text evidence="5">Belongs to the HrcA family.</text>
</comment>
<sequence>MLTERQENILRLIIQNYTNLGQPVGSKKLMEDGIEASSATIRNEMKTLEDYGLLAKTHSSSGRVPSMTGYRYYVDHLLTPSKVGNEDVALIRQSFGKEFHEINEIIQQSANILSTLTSYTALSLGPDVKDRRLTGFRIVPLNNRQVIAIIVTDKGNVESQVFSIPKNLSSDDLEKMVRIINDKLIGQPLMNVYHRLRTEIPMILHKYFQTTDGVLDLFDGMLNHIFEEKVFVGGRMNLLNFEHNQDVEQFKSMYSFMKNSENLNQLLAPRDGAIQIRIGSELGDNLLNNMSMIQASYDIEGHGKGTIALLGPTSMPYSKMFGLVDVFRQELALTLVNYYRSLDSVN</sequence>
<keyword evidence="3 5" id="KW-0346">Stress response</keyword>
<dbReference type="InterPro" id="IPR021153">
    <property type="entry name" value="HrcA_C"/>
</dbReference>
<dbReference type="PIRSF" id="PIRSF005485">
    <property type="entry name" value="HrcA"/>
    <property type="match status" value="1"/>
</dbReference>
<dbReference type="SUPFAM" id="SSF46785">
    <property type="entry name" value="Winged helix' DNA-binding domain"/>
    <property type="match status" value="1"/>
</dbReference>
<gene>
    <name evidence="5" type="primary">hrcA</name>
    <name evidence="8" type="ORF">DOK78_002264</name>
</gene>
<feature type="domain" description="Winged helix-turn-helix transcription repressor HrcA DNA-binding" evidence="7">
    <location>
        <begin position="1"/>
        <end position="70"/>
    </location>
</feature>
<dbReference type="Gene3D" id="1.10.10.10">
    <property type="entry name" value="Winged helix-like DNA-binding domain superfamily/Winged helix DNA-binding domain"/>
    <property type="match status" value="1"/>
</dbReference>
<dbReference type="Pfam" id="PF03444">
    <property type="entry name" value="WHD_HrcA"/>
    <property type="match status" value="1"/>
</dbReference>
<dbReference type="Proteomes" id="UP000664701">
    <property type="component" value="Chromosome"/>
</dbReference>
<keyword evidence="2 5" id="KW-0805">Transcription regulation</keyword>
<dbReference type="PANTHER" id="PTHR34824:SF1">
    <property type="entry name" value="HEAT-INDUCIBLE TRANSCRIPTION REPRESSOR HRCA"/>
    <property type="match status" value="1"/>
</dbReference>
<dbReference type="Pfam" id="PF01628">
    <property type="entry name" value="HrcA"/>
    <property type="match status" value="1"/>
</dbReference>
<evidence type="ECO:0000256" key="2">
    <source>
        <dbReference type="ARBA" id="ARBA00023015"/>
    </source>
</evidence>
<evidence type="ECO:0000259" key="7">
    <source>
        <dbReference type="Pfam" id="PF03444"/>
    </source>
</evidence>
<proteinExistence type="inferred from homology"/>
<dbReference type="InterPro" id="IPR002571">
    <property type="entry name" value="HrcA"/>
</dbReference>
<dbReference type="InterPro" id="IPR036388">
    <property type="entry name" value="WH-like_DNA-bd_sf"/>
</dbReference>
<dbReference type="RefSeq" id="WP_207940260.1">
    <property type="nucleotide sequence ID" value="NZ_CP147251.1"/>
</dbReference>
<dbReference type="HAMAP" id="MF_00081">
    <property type="entry name" value="HrcA"/>
    <property type="match status" value="1"/>
</dbReference>
<evidence type="ECO:0000256" key="3">
    <source>
        <dbReference type="ARBA" id="ARBA00023016"/>
    </source>
</evidence>
<protein>
    <recommendedName>
        <fullName evidence="5">Heat-inducible transcription repressor HrcA</fullName>
    </recommendedName>
</protein>
<evidence type="ECO:0000313" key="8">
    <source>
        <dbReference type="EMBL" id="WYJ77626.1"/>
    </source>
</evidence>
<dbReference type="NCBIfam" id="TIGR00331">
    <property type="entry name" value="hrcA"/>
    <property type="match status" value="1"/>
</dbReference>
<dbReference type="InterPro" id="IPR036390">
    <property type="entry name" value="WH_DNA-bd_sf"/>
</dbReference>
<keyword evidence="4 5" id="KW-0804">Transcription</keyword>
<comment type="function">
    <text evidence="5">Negative regulator of class I heat shock genes (grpE-dnaK-dnaJ and groELS operons). Prevents heat-shock induction of these operons.</text>
</comment>
<evidence type="ECO:0000256" key="5">
    <source>
        <dbReference type="HAMAP-Rule" id="MF_00081"/>
    </source>
</evidence>